<dbReference type="Gene3D" id="1.20.272.50">
    <property type="entry name" value="Bacteriophage clamp loader A subunit, A' domain"/>
    <property type="match status" value="1"/>
</dbReference>
<organism evidence="1">
    <name type="scientific">uncultured Caudovirales phage</name>
    <dbReference type="NCBI Taxonomy" id="2100421"/>
    <lineage>
        <taxon>Viruses</taxon>
        <taxon>Duplodnaviria</taxon>
        <taxon>Heunggongvirae</taxon>
        <taxon>Uroviricota</taxon>
        <taxon>Caudoviricetes</taxon>
        <taxon>Peduoviridae</taxon>
        <taxon>Maltschvirus</taxon>
        <taxon>Maltschvirus maltsch</taxon>
    </lineage>
</organism>
<reference evidence="1" key="1">
    <citation type="submission" date="2020-04" db="EMBL/GenBank/DDBJ databases">
        <authorList>
            <person name="Chiriac C."/>
            <person name="Salcher M."/>
            <person name="Ghai R."/>
            <person name="Kavagutti S V."/>
        </authorList>
    </citation>
    <scope>NUCLEOTIDE SEQUENCE</scope>
</reference>
<dbReference type="EMBL" id="LR796270">
    <property type="protein sequence ID" value="CAB4133414.1"/>
    <property type="molecule type" value="Genomic_DNA"/>
</dbReference>
<proteinExistence type="predicted"/>
<dbReference type="InterPro" id="IPR031868">
    <property type="entry name" value="Phage_clamp_gp62"/>
</dbReference>
<dbReference type="GO" id="GO:0006260">
    <property type="term" value="P:DNA replication"/>
    <property type="evidence" value="ECO:0007669"/>
    <property type="project" value="InterPro"/>
</dbReference>
<gene>
    <name evidence="1" type="ORF">UFOVP250_169</name>
</gene>
<accession>A0A6J5LFR5</accession>
<protein>
    <submittedName>
        <fullName evidence="1">Clamp loader small subunit</fullName>
    </submittedName>
</protein>
<sequence length="129" mass="15347">MPDLFKEIIPSILEKKKNVFQAEHEYKDYTPYVVNRALSFHQDCVPYVNEINVWCGIDKDMQYQYLLNTIRTMKRKFQPWQKTSVDKDIDCVKEYFGYSNEKAKEALRILTDEQIKQIKEITNKGGISK</sequence>
<dbReference type="Pfam" id="PF16790">
    <property type="entry name" value="Phage_clamp_A"/>
    <property type="match status" value="1"/>
</dbReference>
<name>A0A6J5LFR5_9CAUD</name>
<evidence type="ECO:0000313" key="1">
    <source>
        <dbReference type="EMBL" id="CAB4133414.1"/>
    </source>
</evidence>
<dbReference type="GO" id="GO:0003677">
    <property type="term" value="F:DNA binding"/>
    <property type="evidence" value="ECO:0007669"/>
    <property type="project" value="InterPro"/>
</dbReference>